<evidence type="ECO:0000313" key="2">
    <source>
        <dbReference type="Proteomes" id="UP001058974"/>
    </source>
</evidence>
<reference evidence="1 2" key="1">
    <citation type="journal article" date="2022" name="Nat. Genet.">
        <title>Improved pea reference genome and pan-genome highlight genomic features and evolutionary characteristics.</title>
        <authorList>
            <person name="Yang T."/>
            <person name="Liu R."/>
            <person name="Luo Y."/>
            <person name="Hu S."/>
            <person name="Wang D."/>
            <person name="Wang C."/>
            <person name="Pandey M.K."/>
            <person name="Ge S."/>
            <person name="Xu Q."/>
            <person name="Li N."/>
            <person name="Li G."/>
            <person name="Huang Y."/>
            <person name="Saxena R.K."/>
            <person name="Ji Y."/>
            <person name="Li M."/>
            <person name="Yan X."/>
            <person name="He Y."/>
            <person name="Liu Y."/>
            <person name="Wang X."/>
            <person name="Xiang C."/>
            <person name="Varshney R.K."/>
            <person name="Ding H."/>
            <person name="Gao S."/>
            <person name="Zong X."/>
        </authorList>
    </citation>
    <scope>NUCLEOTIDE SEQUENCE [LARGE SCALE GENOMIC DNA]</scope>
    <source>
        <strain evidence="1 2">cv. Zhongwan 6</strain>
    </source>
</reference>
<dbReference type="EMBL" id="JAMSHJ010000003">
    <property type="protein sequence ID" value="KAI5432266.1"/>
    <property type="molecule type" value="Genomic_DNA"/>
</dbReference>
<dbReference type="Proteomes" id="UP001058974">
    <property type="component" value="Chromosome 3"/>
</dbReference>
<dbReference type="AlphaFoldDB" id="A0A9D4Y3I9"/>
<dbReference type="Gramene" id="Psat03G0613000-T1">
    <property type="protein sequence ID" value="KAI5432266.1"/>
    <property type="gene ID" value="KIW84_036130"/>
</dbReference>
<accession>A0A9D4Y3I9</accession>
<proteinExistence type="predicted"/>
<organism evidence="1 2">
    <name type="scientific">Pisum sativum</name>
    <name type="common">Garden pea</name>
    <name type="synonym">Lathyrus oleraceus</name>
    <dbReference type="NCBI Taxonomy" id="3888"/>
    <lineage>
        <taxon>Eukaryota</taxon>
        <taxon>Viridiplantae</taxon>
        <taxon>Streptophyta</taxon>
        <taxon>Embryophyta</taxon>
        <taxon>Tracheophyta</taxon>
        <taxon>Spermatophyta</taxon>
        <taxon>Magnoliopsida</taxon>
        <taxon>eudicotyledons</taxon>
        <taxon>Gunneridae</taxon>
        <taxon>Pentapetalae</taxon>
        <taxon>rosids</taxon>
        <taxon>fabids</taxon>
        <taxon>Fabales</taxon>
        <taxon>Fabaceae</taxon>
        <taxon>Papilionoideae</taxon>
        <taxon>50 kb inversion clade</taxon>
        <taxon>NPAAA clade</taxon>
        <taxon>Hologalegina</taxon>
        <taxon>IRL clade</taxon>
        <taxon>Fabeae</taxon>
        <taxon>Lathyrus</taxon>
    </lineage>
</organism>
<name>A0A9D4Y3I9_PEA</name>
<gene>
    <name evidence="1" type="ORF">KIW84_036130</name>
</gene>
<evidence type="ECO:0000313" key="1">
    <source>
        <dbReference type="EMBL" id="KAI5432266.1"/>
    </source>
</evidence>
<protein>
    <submittedName>
        <fullName evidence="1">Uncharacterized protein</fullName>
    </submittedName>
</protein>
<keyword evidence="2" id="KW-1185">Reference proteome</keyword>
<sequence length="132" mass="15150">MDKDFPSKTAWCVVIPMLKPELGKRVIWIEITEAHKCDDSKLGIKERDKEASWGEFPMTCWKSASDSAMSKETPLSLSLGLNCMNGFEESEGQTILPAKGRKCWRVKESEDLRFGTICWKKKEGWECESWRA</sequence>
<comment type="caution">
    <text evidence="1">The sequence shown here is derived from an EMBL/GenBank/DDBJ whole genome shotgun (WGS) entry which is preliminary data.</text>
</comment>